<evidence type="ECO:0000313" key="1">
    <source>
        <dbReference type="EMBL" id="GMJ03688.1"/>
    </source>
</evidence>
<dbReference type="EMBL" id="BSYR01000037">
    <property type="protein sequence ID" value="GMJ03688.1"/>
    <property type="molecule type" value="Genomic_DNA"/>
</dbReference>
<evidence type="ECO:0000313" key="2">
    <source>
        <dbReference type="Proteomes" id="UP001165190"/>
    </source>
</evidence>
<reference evidence="1" key="1">
    <citation type="submission" date="2023-05" db="EMBL/GenBank/DDBJ databases">
        <title>Genome and transcriptome analyses reveal genes involved in the formation of fine ridges on petal epidermal cells in Hibiscus trionum.</title>
        <authorList>
            <person name="Koshimizu S."/>
            <person name="Masuda S."/>
            <person name="Ishii T."/>
            <person name="Shirasu K."/>
            <person name="Hoshino A."/>
            <person name="Arita M."/>
        </authorList>
    </citation>
    <scope>NUCLEOTIDE SEQUENCE</scope>
    <source>
        <strain evidence="1">Hamamatsu line</strain>
    </source>
</reference>
<dbReference type="Proteomes" id="UP001165190">
    <property type="component" value="Unassembled WGS sequence"/>
</dbReference>
<gene>
    <name evidence="1" type="ORF">HRI_004038000</name>
</gene>
<accession>A0A9W7IZG6</accession>
<dbReference type="AlphaFoldDB" id="A0A9W7IZG6"/>
<name>A0A9W7IZG6_HIBTR</name>
<organism evidence="1 2">
    <name type="scientific">Hibiscus trionum</name>
    <name type="common">Flower of an hour</name>
    <dbReference type="NCBI Taxonomy" id="183268"/>
    <lineage>
        <taxon>Eukaryota</taxon>
        <taxon>Viridiplantae</taxon>
        <taxon>Streptophyta</taxon>
        <taxon>Embryophyta</taxon>
        <taxon>Tracheophyta</taxon>
        <taxon>Spermatophyta</taxon>
        <taxon>Magnoliopsida</taxon>
        <taxon>eudicotyledons</taxon>
        <taxon>Gunneridae</taxon>
        <taxon>Pentapetalae</taxon>
        <taxon>rosids</taxon>
        <taxon>malvids</taxon>
        <taxon>Malvales</taxon>
        <taxon>Malvaceae</taxon>
        <taxon>Malvoideae</taxon>
        <taxon>Hibiscus</taxon>
    </lineage>
</organism>
<comment type="caution">
    <text evidence="1">The sequence shown here is derived from an EMBL/GenBank/DDBJ whole genome shotgun (WGS) entry which is preliminary data.</text>
</comment>
<sequence>MPALQMLNIIYCQEFMTMSLAWESLPDLNEVDLFDVPLALIQKICRSKGMDQQTITSMVLSRQEGIDAIFKITRWSKESLRHK</sequence>
<protein>
    <submittedName>
        <fullName evidence="1">Uncharacterized protein</fullName>
    </submittedName>
</protein>
<proteinExistence type="predicted"/>
<keyword evidence="2" id="KW-1185">Reference proteome</keyword>